<dbReference type="GO" id="GO:0004497">
    <property type="term" value="F:monooxygenase activity"/>
    <property type="evidence" value="ECO:0007669"/>
    <property type="project" value="UniProtKB-KW"/>
</dbReference>
<name>A0A316YP37_9BASI</name>
<dbReference type="Gene3D" id="3.50.50.60">
    <property type="entry name" value="FAD/NAD(P)-binding domain"/>
    <property type="match status" value="2"/>
</dbReference>
<evidence type="ECO:0000256" key="1">
    <source>
        <dbReference type="ARBA" id="ARBA00007992"/>
    </source>
</evidence>
<dbReference type="EMBL" id="KZ819637">
    <property type="protein sequence ID" value="PWN89515.1"/>
    <property type="molecule type" value="Genomic_DNA"/>
</dbReference>
<proteinExistence type="inferred from homology"/>
<evidence type="ECO:0000256" key="3">
    <source>
        <dbReference type="ARBA" id="ARBA00023033"/>
    </source>
</evidence>
<protein>
    <submittedName>
        <fullName evidence="4">FAD/NAD(P)-binding domain-containing protein</fullName>
    </submittedName>
</protein>
<dbReference type="Proteomes" id="UP000245768">
    <property type="component" value="Unassembled WGS sequence"/>
</dbReference>
<dbReference type="PANTHER" id="PTHR13789">
    <property type="entry name" value="MONOOXYGENASE"/>
    <property type="match status" value="1"/>
</dbReference>
<keyword evidence="2" id="KW-0560">Oxidoreductase</keyword>
<keyword evidence="3" id="KW-0503">Monooxygenase</keyword>
<dbReference type="InParanoid" id="A0A316YP37"/>
<evidence type="ECO:0000313" key="4">
    <source>
        <dbReference type="EMBL" id="PWN89515.1"/>
    </source>
</evidence>
<gene>
    <name evidence="4" type="ORF">FA10DRAFT_268057</name>
</gene>
<dbReference type="AlphaFoldDB" id="A0A316YP37"/>
<dbReference type="RefSeq" id="XP_025376713.1">
    <property type="nucleotide sequence ID" value="XM_025522159.1"/>
</dbReference>
<evidence type="ECO:0000256" key="2">
    <source>
        <dbReference type="ARBA" id="ARBA00023002"/>
    </source>
</evidence>
<reference evidence="4 5" key="1">
    <citation type="journal article" date="2018" name="Mol. Biol. Evol.">
        <title>Broad Genomic Sampling Reveals a Smut Pathogenic Ancestry of the Fungal Clade Ustilaginomycotina.</title>
        <authorList>
            <person name="Kijpornyongpan T."/>
            <person name="Mondo S.J."/>
            <person name="Barry K."/>
            <person name="Sandor L."/>
            <person name="Lee J."/>
            <person name="Lipzen A."/>
            <person name="Pangilinan J."/>
            <person name="LaButti K."/>
            <person name="Hainaut M."/>
            <person name="Henrissat B."/>
            <person name="Grigoriev I.V."/>
            <person name="Spatafora J.W."/>
            <person name="Aime M.C."/>
        </authorList>
    </citation>
    <scope>NUCLEOTIDE SEQUENCE [LARGE SCALE GENOMIC DNA]</scope>
    <source>
        <strain evidence="4 5">MCA 4198</strain>
    </source>
</reference>
<dbReference type="OrthoDB" id="10051892at2759"/>
<keyword evidence="5" id="KW-1185">Reference proteome</keyword>
<comment type="similarity">
    <text evidence="1">Belongs to the paxM FAD-dependent monooxygenase family.</text>
</comment>
<sequence length="550" mass="62081">MFAYYLVLTLVAVRLTWPMLWKRLLDMSTEKETAMYDAERFTQLDLALRQGKSDKGKPKKRSGTCVIAGGGVAGCMMAAVATRHYERVVIVEPCQSNDSWRNFIKQYDQLHNFSPFTVESLQRIWPGLFREEVLKRGGRFARYETVRFEFWLNKARVDWDSNVDKFGPTGDDCLMMNRPGLQAVIGDLTKLHTPGVEFVYGKVTGASLGKDDDALIDRVHVKTASGEGKWLDCQLFIDCSGAARVYKNILKVLSNPRFEAPKVEEYQMNVSYSTALIDVDETIARRLPLPESLEPGWGKITNVLLTAPTLTSGSSYALMTHTDGNKYYLAAMKYDTTPDMMPKKLDHFRQHVKEAYAANTDQDIGSWFDETIDLLQENEDLTEQKAHFRQARDSDSYVTVIDARNRKLPHNLVLVGDSFSKLNPAFGQGTHKAMSDCLTLSASLSKFDNVKDVARDFDARRNPRSYGLFDFNRAMDLASPDIQKLNPKIPVTQGKELRSLLGGLLKYIHRFGHEDHSVGNCLFAVMFGSKGSLALMHPRILYAAVRGSFM</sequence>
<dbReference type="SUPFAM" id="SSF51905">
    <property type="entry name" value="FAD/NAD(P)-binding domain"/>
    <property type="match status" value="1"/>
</dbReference>
<dbReference type="PANTHER" id="PTHR13789:SF309">
    <property type="entry name" value="PUTATIVE (AFU_ORTHOLOGUE AFUA_6G14510)-RELATED"/>
    <property type="match status" value="1"/>
</dbReference>
<accession>A0A316YP37</accession>
<evidence type="ECO:0000313" key="5">
    <source>
        <dbReference type="Proteomes" id="UP000245768"/>
    </source>
</evidence>
<dbReference type="GeneID" id="37044075"/>
<dbReference type="InterPro" id="IPR036188">
    <property type="entry name" value="FAD/NAD-bd_sf"/>
</dbReference>
<dbReference type="InterPro" id="IPR050493">
    <property type="entry name" value="FAD-dep_Monooxygenase_BioMet"/>
</dbReference>
<organism evidence="4 5">
    <name type="scientific">Acaromyces ingoldii</name>
    <dbReference type="NCBI Taxonomy" id="215250"/>
    <lineage>
        <taxon>Eukaryota</taxon>
        <taxon>Fungi</taxon>
        <taxon>Dikarya</taxon>
        <taxon>Basidiomycota</taxon>
        <taxon>Ustilaginomycotina</taxon>
        <taxon>Exobasidiomycetes</taxon>
        <taxon>Exobasidiales</taxon>
        <taxon>Cryptobasidiaceae</taxon>
        <taxon>Acaromyces</taxon>
    </lineage>
</organism>